<keyword evidence="5 7" id="KW-1133">Transmembrane helix</keyword>
<evidence type="ECO:0000256" key="7">
    <source>
        <dbReference type="RuleBase" id="RU367016"/>
    </source>
</evidence>
<accession>A0A5M3WNY7</accession>
<comment type="subcellular location">
    <subcellularLocation>
        <location evidence="1 7">Cell membrane</location>
        <topology evidence="1 7">Multi-pass membrane protein</topology>
    </subcellularLocation>
</comment>
<comment type="caution">
    <text evidence="9">The sequence shown here is derived from an EMBL/GenBank/DDBJ whole genome shotgun (WGS) entry which is preliminary data.</text>
</comment>
<reference evidence="9 10" key="1">
    <citation type="submission" date="2019-10" db="EMBL/GenBank/DDBJ databases">
        <title>Whole genome shotgun sequence of Acrocarpospora macrocephala NBRC 16266.</title>
        <authorList>
            <person name="Ichikawa N."/>
            <person name="Kimura A."/>
            <person name="Kitahashi Y."/>
            <person name="Komaki H."/>
            <person name="Oguchi A."/>
        </authorList>
    </citation>
    <scope>NUCLEOTIDE SEQUENCE [LARGE SCALE GENOMIC DNA]</scope>
    <source>
        <strain evidence="9 10">NBRC 16266</strain>
    </source>
</reference>
<dbReference type="EMBL" id="BLAE01000010">
    <property type="protein sequence ID" value="GES08473.1"/>
    <property type="molecule type" value="Genomic_DNA"/>
</dbReference>
<dbReference type="PANTHER" id="PTHR30353:SF0">
    <property type="entry name" value="TRANSMEMBRANE PROTEIN"/>
    <property type="match status" value="1"/>
</dbReference>
<keyword evidence="10" id="KW-1185">Reference proteome</keyword>
<keyword evidence="4 7" id="KW-0812">Transmembrane</keyword>
<dbReference type="GO" id="GO:0005886">
    <property type="term" value="C:plasma membrane"/>
    <property type="evidence" value="ECO:0007669"/>
    <property type="project" value="UniProtKB-SubCell"/>
</dbReference>
<evidence type="ECO:0000256" key="6">
    <source>
        <dbReference type="ARBA" id="ARBA00023136"/>
    </source>
</evidence>
<evidence type="ECO:0000256" key="3">
    <source>
        <dbReference type="ARBA" id="ARBA00022475"/>
    </source>
</evidence>
<evidence type="ECO:0000313" key="10">
    <source>
        <dbReference type="Proteomes" id="UP000331127"/>
    </source>
</evidence>
<name>A0A5M3WNY7_9ACTN</name>
<feature type="transmembrane region" description="Helical" evidence="7">
    <location>
        <begin position="62"/>
        <end position="83"/>
    </location>
</feature>
<evidence type="ECO:0000256" key="4">
    <source>
        <dbReference type="ARBA" id="ARBA00022692"/>
    </source>
</evidence>
<evidence type="ECO:0000259" key="8">
    <source>
        <dbReference type="Pfam" id="PF09335"/>
    </source>
</evidence>
<evidence type="ECO:0000313" key="9">
    <source>
        <dbReference type="EMBL" id="GES08473.1"/>
    </source>
</evidence>
<evidence type="ECO:0000256" key="1">
    <source>
        <dbReference type="ARBA" id="ARBA00004651"/>
    </source>
</evidence>
<dbReference type="AlphaFoldDB" id="A0A5M3WNY7"/>
<evidence type="ECO:0000256" key="2">
    <source>
        <dbReference type="ARBA" id="ARBA00010792"/>
    </source>
</evidence>
<dbReference type="Pfam" id="PF09335">
    <property type="entry name" value="VTT_dom"/>
    <property type="match status" value="1"/>
</dbReference>
<dbReference type="InterPro" id="IPR032816">
    <property type="entry name" value="VTT_dom"/>
</dbReference>
<proteinExistence type="inferred from homology"/>
<feature type="transmembrane region" description="Helical" evidence="7">
    <location>
        <begin position="153"/>
        <end position="175"/>
    </location>
</feature>
<comment type="similarity">
    <text evidence="2 7">Belongs to the DedA family.</text>
</comment>
<feature type="transmembrane region" description="Helical" evidence="7">
    <location>
        <begin position="21"/>
        <end position="42"/>
    </location>
</feature>
<gene>
    <name evidence="9" type="ORF">Amac_020690</name>
</gene>
<protein>
    <recommendedName>
        <fullName evidence="8">VTT domain-containing protein</fullName>
    </recommendedName>
</protein>
<dbReference type="InterPro" id="IPR032818">
    <property type="entry name" value="DedA-like"/>
</dbReference>
<feature type="transmembrane region" description="Helical" evidence="7">
    <location>
        <begin position="181"/>
        <end position="199"/>
    </location>
</feature>
<organism evidence="9 10">
    <name type="scientific">Acrocarpospora macrocephala</name>
    <dbReference type="NCBI Taxonomy" id="150177"/>
    <lineage>
        <taxon>Bacteria</taxon>
        <taxon>Bacillati</taxon>
        <taxon>Actinomycetota</taxon>
        <taxon>Actinomycetes</taxon>
        <taxon>Streptosporangiales</taxon>
        <taxon>Streptosporangiaceae</taxon>
        <taxon>Acrocarpospora</taxon>
    </lineage>
</organism>
<keyword evidence="3 7" id="KW-1003">Cell membrane</keyword>
<keyword evidence="6 7" id="KW-0472">Membrane</keyword>
<sequence>MSELPEFIATLLSALDRESPAIVGLTLLFLLAMEGTLLVGLLVPGDAALLVAGMALHGPWEIAGVAAAGIVGCFLSASGGYLIGSRFGPQLRVGRVGGWVGRERWERAERAMADLAVGGTALAVAYFMPVVHALTPILAGAFGVSYRKFMVRAMIGGTAWVTGYLILGSVAGGVIRRNLDLVVPLVALVALVAAAIPVVRRLRRRRHERRQPVGTREP</sequence>
<dbReference type="RefSeq" id="WP_170322418.1">
    <property type="nucleotide sequence ID" value="NZ_BAAAHL010000038.1"/>
</dbReference>
<dbReference type="PANTHER" id="PTHR30353">
    <property type="entry name" value="INNER MEMBRANE PROTEIN DEDA-RELATED"/>
    <property type="match status" value="1"/>
</dbReference>
<feature type="domain" description="VTT" evidence="8">
    <location>
        <begin position="43"/>
        <end position="169"/>
    </location>
</feature>
<evidence type="ECO:0000256" key="5">
    <source>
        <dbReference type="ARBA" id="ARBA00022989"/>
    </source>
</evidence>
<dbReference type="Proteomes" id="UP000331127">
    <property type="component" value="Unassembled WGS sequence"/>
</dbReference>